<dbReference type="OrthoDB" id="108890at2"/>
<evidence type="ECO:0000259" key="1">
    <source>
        <dbReference type="Pfam" id="PF09995"/>
    </source>
</evidence>
<comment type="caution">
    <text evidence="2">The sequence shown here is derived from an EMBL/GenBank/DDBJ whole genome shotgun (WGS) entry which is preliminary data.</text>
</comment>
<keyword evidence="3" id="KW-1185">Reference proteome</keyword>
<dbReference type="RefSeq" id="WP_123233076.1">
    <property type="nucleotide sequence ID" value="NZ_RJSG01000002.1"/>
</dbReference>
<dbReference type="Proteomes" id="UP000277094">
    <property type="component" value="Unassembled WGS sequence"/>
</dbReference>
<organism evidence="2 3">
    <name type="scientific">Nocardioides marmorisolisilvae</name>
    <dbReference type="NCBI Taxonomy" id="1542737"/>
    <lineage>
        <taxon>Bacteria</taxon>
        <taxon>Bacillati</taxon>
        <taxon>Actinomycetota</taxon>
        <taxon>Actinomycetes</taxon>
        <taxon>Propionibacteriales</taxon>
        <taxon>Nocardioidaceae</taxon>
        <taxon>Nocardioides</taxon>
    </lineage>
</organism>
<proteinExistence type="predicted"/>
<dbReference type="GO" id="GO:0016491">
    <property type="term" value="F:oxidoreductase activity"/>
    <property type="evidence" value="ECO:0007669"/>
    <property type="project" value="InterPro"/>
</dbReference>
<feature type="domain" description="ER-bound oxygenase mpaB/mpaB'/Rubber oxygenase catalytic" evidence="1">
    <location>
        <begin position="29"/>
        <end position="265"/>
    </location>
</feature>
<gene>
    <name evidence="2" type="ORF">EFL95_05660</name>
</gene>
<dbReference type="EMBL" id="RJSG01000002">
    <property type="protein sequence ID" value="RNL78575.1"/>
    <property type="molecule type" value="Genomic_DNA"/>
</dbReference>
<evidence type="ECO:0000313" key="2">
    <source>
        <dbReference type="EMBL" id="RNL78575.1"/>
    </source>
</evidence>
<dbReference type="InterPro" id="IPR018713">
    <property type="entry name" value="MPAB/Lcp_cat_dom"/>
</dbReference>
<dbReference type="PANTHER" id="PTHR36151">
    <property type="entry name" value="BLR2777 PROTEIN"/>
    <property type="match status" value="1"/>
</dbReference>
<reference evidence="2 3" key="1">
    <citation type="submission" date="2018-11" db="EMBL/GenBank/DDBJ databases">
        <authorList>
            <person name="Li F."/>
        </authorList>
    </citation>
    <scope>NUCLEOTIDE SEQUENCE [LARGE SCALE GENOMIC DNA]</scope>
    <source>
        <strain evidence="2 3">KIS18-7</strain>
    </source>
</reference>
<dbReference type="AlphaFoldDB" id="A0A3N0DSG6"/>
<dbReference type="Pfam" id="PF09995">
    <property type="entry name" value="MPAB_Lcp_cat"/>
    <property type="match status" value="1"/>
</dbReference>
<accession>A0A3N0DSG6</accession>
<sequence length="303" mass="34309">MTATLPSNTEAVEPAERPRRCAEPGGILWESVGMVTFSFTTGSAFLLQTMEPSIAAVVDKHSTFRTDPIGRGLRSLASVMMWVYADEESLLEVERLRELHSTLDAVDENGVRHTALSSGPWAWVLLTGVYAYSVGEKYFGTHKDAPDAEAMYEEMKQLMRGFKVAEKEIPPTYAEFETFFANKIEEQLDTNIVARDFLTGVRRPAPPLGTPKVLRPVWNALINPIGYLQYLSVVGTLPEAARRKLGVTWTRRQEAQLRIFGRVVALTVPLLPERLRYFPIAYEARRLERDKQRLRKVIDIRPI</sequence>
<name>A0A3N0DSG6_9ACTN</name>
<evidence type="ECO:0000313" key="3">
    <source>
        <dbReference type="Proteomes" id="UP000277094"/>
    </source>
</evidence>
<dbReference type="PANTHER" id="PTHR36151:SF3">
    <property type="entry name" value="ER-BOUND OXYGENASE MPAB_MPAB'_RUBBER OXYGENASE CATALYTIC DOMAIN-CONTAINING PROTEIN"/>
    <property type="match status" value="1"/>
</dbReference>
<protein>
    <submittedName>
        <fullName evidence="2">DUF2236 domain-containing protein</fullName>
    </submittedName>
</protein>